<proteinExistence type="predicted"/>
<dbReference type="CDD" id="cd00051">
    <property type="entry name" value="EFh"/>
    <property type="match status" value="1"/>
</dbReference>
<name>A0A9W7GI48_9STRA</name>
<accession>A0A9W7GI48</accession>
<evidence type="ECO:0000313" key="5">
    <source>
        <dbReference type="EMBL" id="GMI46306.1"/>
    </source>
</evidence>
<evidence type="ECO:0000256" key="2">
    <source>
        <dbReference type="SAM" id="Coils"/>
    </source>
</evidence>
<keyword evidence="1" id="KW-0106">Calcium</keyword>
<dbReference type="PANTHER" id="PTHR23064">
    <property type="entry name" value="TROPONIN"/>
    <property type="match status" value="1"/>
</dbReference>
<feature type="domain" description="EF-hand" evidence="4">
    <location>
        <begin position="662"/>
        <end position="697"/>
    </location>
</feature>
<comment type="caution">
    <text evidence="5">The sequence shown here is derived from an EMBL/GenBank/DDBJ whole genome shotgun (WGS) entry which is preliminary data.</text>
</comment>
<feature type="domain" description="EF-hand" evidence="4">
    <location>
        <begin position="476"/>
        <end position="511"/>
    </location>
</feature>
<keyword evidence="6" id="KW-1185">Reference proteome</keyword>
<feature type="compositionally biased region" description="Acidic residues" evidence="3">
    <location>
        <begin position="1329"/>
        <end position="1342"/>
    </location>
</feature>
<dbReference type="InterPro" id="IPR002048">
    <property type="entry name" value="EF_hand_dom"/>
</dbReference>
<dbReference type="OrthoDB" id="26525at2759"/>
<evidence type="ECO:0000313" key="6">
    <source>
        <dbReference type="Proteomes" id="UP001165065"/>
    </source>
</evidence>
<feature type="compositionally biased region" description="Gly residues" evidence="3">
    <location>
        <begin position="1300"/>
        <end position="1311"/>
    </location>
</feature>
<dbReference type="Gene3D" id="1.10.238.10">
    <property type="entry name" value="EF-hand"/>
    <property type="match status" value="4"/>
</dbReference>
<dbReference type="SMART" id="SM00054">
    <property type="entry name" value="EFh"/>
    <property type="match status" value="7"/>
</dbReference>
<feature type="coiled-coil region" evidence="2">
    <location>
        <begin position="288"/>
        <end position="321"/>
    </location>
</feature>
<sequence>MTSGTPALLPYTRENLGPSSAAFKEKMMMSRKDRVAMEKSSLRLVKVNREGGQSKLPKGRSICDSSDDILMTKMASYSSSKHVPFSEVLTLLGLTTDAPPEDAQVLSNEDLKYVFAVLSARTRQAPFPAALAVTVEELQKHRPNLSKMFPSHKEKETLPKATITAALTKVLPSDMHESIQPLVNFLFYNCRNNVRLCDLDVAFAPPTNSSDNQDEAEAENEEEAAALEEFNRMAAAIKDAEDLAKASVDEEEIAKVISFLDPSEDGEVDMKELESAFRIARRDQSNEAIDLDAQAKEMETLKKQLEEANKVEEEKSDFSDADIELVMNFMDPNRDGITTDEFENGFRDARRARATAVAEKKGRECLTSLLEKIKEVHPDFESPTDWFNLCNTNPGAPGSPVEVTSMELRVGLKRLGGFSTQSIDALLKYMDPDGDCDLTIPEFEAAIAKLSKPSESESKAAEAGAVIVRLEVHMDEANIRMIDLFRMMDKDGEGSIEPDEMKAGLKKLALPSGVERAKKKIAKEKLIKKINKKMAEKTKHLAMNKRLKEAEESGAAKVLRELEASMVRKGQRMIDLFREMDKSGDGQISRNELFEGLRSMAGPTSHQKAMMRKAVEEQEKRMAEMQAKQLKDEEIKAKVLACEESGAASVLGRLYEFITEGEQEKKIQDIFREYDSSGEGSLSHGELAMALDLLDMELTDEEVAALIAFLDGNGDGDVDLGELDEAMKGFLRIRRTNSSFGKKSEPRMSEEDIEALASSVGEVTGFELEERFVEANRAALDALGKSGADERMLNSSLKQSEWLNASRLSRAPTGRLPSLEDRLSEDQKLQLEAARLRLKKERKIAGEAHFKYWLKKKGVDGKKRLKQIINAELEEVDLPPLNLLNGEQMSNIVDFASVLVEVEKRVVGEVEKKEEAKEVGGLAGVLFAAAEEEEEEEKANVKEGEETAKEEKNPESGPASLTHDQVRAVFVCFKLEEATGEVVKREAERLLKVSGKHGSAKAAIGHLWRQKGGQLLKDLEDSLRFASDLLPIDEFRAILMSKLAMTQQYGSLQAFKEAKAAHEKQEKLRKKQEGEEAWKLWNDRKGREMKAAKRAKKKELRELLEKQKTEFDEMMKEKKSRREEQRKKYQSGLGGGRDGEGSIVSVRSKLTRRSVATNASTMTSSVALSLVEASISPYSMDPGKTYGKKHRLMKEKLKKLKVGKKELPRHMMDQAEAFRKNVLGPIPKHFSPIVGQVVGGDLFDEASVAASSISGDSLSLLEDQKMTWGGTGGAGRKGGGGRPPRSVKAGSGRPEKAGKGGRGGGVLGGRGVGERKKEEGGEEKKEEGGGEEEEDYGDDFEDFPNVPGTDGESQMVSFDISEAFPAEEEVGEKMDFFNEEAVAELPMEVYGDDFEDYEGGDGGGERQPLIEAVPPPMGHFSRPSTSGERPVSRSSSTDGSSRRGRREVQ</sequence>
<feature type="region of interest" description="Disordered" evidence="3">
    <location>
        <begin position="1111"/>
        <end position="1145"/>
    </location>
</feature>
<gene>
    <name evidence="5" type="ORF">TrCOL_g2778</name>
</gene>
<feature type="domain" description="EF-hand" evidence="4">
    <location>
        <begin position="698"/>
        <end position="733"/>
    </location>
</feature>
<dbReference type="Proteomes" id="UP001165065">
    <property type="component" value="Unassembled WGS sequence"/>
</dbReference>
<evidence type="ECO:0000256" key="3">
    <source>
        <dbReference type="SAM" id="MobiDB-lite"/>
    </source>
</evidence>
<feature type="region of interest" description="Disordered" evidence="3">
    <location>
        <begin position="932"/>
        <end position="960"/>
    </location>
</feature>
<dbReference type="PROSITE" id="PS00018">
    <property type="entry name" value="EF_HAND_1"/>
    <property type="match status" value="5"/>
</dbReference>
<reference evidence="6" key="1">
    <citation type="journal article" date="2023" name="Commun. Biol.">
        <title>Genome analysis of Parmales, the sister group of diatoms, reveals the evolutionary specialization of diatoms from phago-mixotrophs to photoautotrophs.</title>
        <authorList>
            <person name="Ban H."/>
            <person name="Sato S."/>
            <person name="Yoshikawa S."/>
            <person name="Yamada K."/>
            <person name="Nakamura Y."/>
            <person name="Ichinomiya M."/>
            <person name="Sato N."/>
            <person name="Blanc-Mathieu R."/>
            <person name="Endo H."/>
            <person name="Kuwata A."/>
            <person name="Ogata H."/>
        </authorList>
    </citation>
    <scope>NUCLEOTIDE SEQUENCE [LARGE SCALE GENOMIC DNA]</scope>
</reference>
<organism evidence="5 6">
    <name type="scientific">Triparma columacea</name>
    <dbReference type="NCBI Taxonomy" id="722753"/>
    <lineage>
        <taxon>Eukaryota</taxon>
        <taxon>Sar</taxon>
        <taxon>Stramenopiles</taxon>
        <taxon>Ochrophyta</taxon>
        <taxon>Bolidophyceae</taxon>
        <taxon>Parmales</taxon>
        <taxon>Triparmaceae</taxon>
        <taxon>Triparma</taxon>
    </lineage>
</organism>
<feature type="domain" description="EF-hand" evidence="4">
    <location>
        <begin position="568"/>
        <end position="603"/>
    </location>
</feature>
<protein>
    <recommendedName>
        <fullName evidence="4">EF-hand domain-containing protein</fullName>
    </recommendedName>
</protein>
<dbReference type="EMBL" id="BRYA01000292">
    <property type="protein sequence ID" value="GMI46306.1"/>
    <property type="molecule type" value="Genomic_DNA"/>
</dbReference>
<feature type="compositionally biased region" description="Basic and acidic residues" evidence="3">
    <location>
        <begin position="1312"/>
        <end position="1328"/>
    </location>
</feature>
<keyword evidence="2" id="KW-0175">Coiled coil</keyword>
<feature type="compositionally biased region" description="Gly residues" evidence="3">
    <location>
        <begin position="1269"/>
        <end position="1282"/>
    </location>
</feature>
<feature type="domain" description="EF-hand" evidence="4">
    <location>
        <begin position="318"/>
        <end position="352"/>
    </location>
</feature>
<dbReference type="Pfam" id="PF13202">
    <property type="entry name" value="EF-hand_5"/>
    <property type="match status" value="2"/>
</dbReference>
<feature type="compositionally biased region" description="Basic and acidic residues" evidence="3">
    <location>
        <begin position="1111"/>
        <end position="1127"/>
    </location>
</feature>
<feature type="region of interest" description="Disordered" evidence="3">
    <location>
        <begin position="1265"/>
        <end position="1353"/>
    </location>
</feature>
<evidence type="ECO:0000256" key="1">
    <source>
        <dbReference type="ARBA" id="ARBA00022837"/>
    </source>
</evidence>
<evidence type="ECO:0000259" key="4">
    <source>
        <dbReference type="PROSITE" id="PS50222"/>
    </source>
</evidence>
<dbReference type="PROSITE" id="PS50222">
    <property type="entry name" value="EF_HAND_2"/>
    <property type="match status" value="6"/>
</dbReference>
<dbReference type="InterPro" id="IPR011992">
    <property type="entry name" value="EF-hand-dom_pair"/>
</dbReference>
<dbReference type="GO" id="GO:0005509">
    <property type="term" value="F:calcium ion binding"/>
    <property type="evidence" value="ECO:0007669"/>
    <property type="project" value="InterPro"/>
</dbReference>
<feature type="region of interest" description="Disordered" evidence="3">
    <location>
        <begin position="1392"/>
        <end position="1449"/>
    </location>
</feature>
<feature type="compositionally biased region" description="Basic and acidic residues" evidence="3">
    <location>
        <begin position="938"/>
        <end position="954"/>
    </location>
</feature>
<dbReference type="InterPro" id="IPR052591">
    <property type="entry name" value="CML21-like"/>
</dbReference>
<dbReference type="Pfam" id="PF13499">
    <property type="entry name" value="EF-hand_7"/>
    <property type="match status" value="1"/>
</dbReference>
<dbReference type="InterPro" id="IPR018247">
    <property type="entry name" value="EF_Hand_1_Ca_BS"/>
</dbReference>
<feature type="domain" description="EF-hand" evidence="4">
    <location>
        <begin position="248"/>
        <end position="283"/>
    </location>
</feature>
<dbReference type="SUPFAM" id="SSF47473">
    <property type="entry name" value="EF-hand"/>
    <property type="match status" value="3"/>
</dbReference>